<comment type="caution">
    <text evidence="7">The sequence shown here is derived from an EMBL/GenBank/DDBJ whole genome shotgun (WGS) entry which is preliminary data.</text>
</comment>
<dbReference type="InterPro" id="IPR013083">
    <property type="entry name" value="Znf_RING/FYVE/PHD"/>
</dbReference>
<keyword evidence="8" id="KW-1185">Reference proteome</keyword>
<dbReference type="SMART" id="SM00184">
    <property type="entry name" value="RING"/>
    <property type="match status" value="1"/>
</dbReference>
<evidence type="ECO:0000313" key="7">
    <source>
        <dbReference type="EMBL" id="KAK3239020.1"/>
    </source>
</evidence>
<dbReference type="Proteomes" id="UP001190700">
    <property type="component" value="Unassembled WGS sequence"/>
</dbReference>
<dbReference type="Gene3D" id="3.30.40.10">
    <property type="entry name" value="Zinc/RING finger domain, C3HC4 (zinc finger)"/>
    <property type="match status" value="1"/>
</dbReference>
<sequence>MTTFLSPFPTTGAAIQDVHDRLTGYADGAFSYTSERQDLLDLIKCWYDTLCSNASGDGVQYPCGVPCREALLLGAPLCAACESSLDAPRLLKAVQAAVNSWHGKNACVVRVGLDPRRFLFELAQNLLLNGLLQGRDDLQEARELSEREQERAAEARPLDEKDLPIVQQAPSGWEGMCVICLDSIGGEAEIRVQSCGHAFHSECLGSWAQKKTTEGLPCPTCKRLHDPTSVSTKPHASSS</sequence>
<keyword evidence="3" id="KW-0862">Zinc</keyword>
<accession>A0AAE0EU60</accession>
<evidence type="ECO:0000256" key="1">
    <source>
        <dbReference type="ARBA" id="ARBA00022723"/>
    </source>
</evidence>
<evidence type="ECO:0000256" key="2">
    <source>
        <dbReference type="ARBA" id="ARBA00022771"/>
    </source>
</evidence>
<dbReference type="GO" id="GO:0016567">
    <property type="term" value="P:protein ubiquitination"/>
    <property type="evidence" value="ECO:0007669"/>
    <property type="project" value="TreeGrafter"/>
</dbReference>
<dbReference type="AlphaFoldDB" id="A0AAE0EU60"/>
<keyword evidence="1" id="KW-0479">Metal-binding</keyword>
<dbReference type="PANTHER" id="PTHR45969:SF69">
    <property type="entry name" value="FINGER DOMAIN PROTEIN, PUTATIVE (AFU_ORTHOLOGUE AFUA_3G12190)-RELATED"/>
    <property type="match status" value="1"/>
</dbReference>
<dbReference type="GO" id="GO:0008270">
    <property type="term" value="F:zinc ion binding"/>
    <property type="evidence" value="ECO:0007669"/>
    <property type="project" value="UniProtKB-KW"/>
</dbReference>
<protein>
    <recommendedName>
        <fullName evidence="6">RING-type domain-containing protein</fullName>
    </recommendedName>
</protein>
<dbReference type="PANTHER" id="PTHR45969">
    <property type="entry name" value="RING ZINC FINGER PROTEIN-RELATED"/>
    <property type="match status" value="1"/>
</dbReference>
<name>A0AAE0EU60_9CHLO</name>
<evidence type="ECO:0000313" key="8">
    <source>
        <dbReference type="Proteomes" id="UP001190700"/>
    </source>
</evidence>
<dbReference type="Pfam" id="PF13639">
    <property type="entry name" value="zf-RING_2"/>
    <property type="match status" value="1"/>
</dbReference>
<evidence type="ECO:0000256" key="4">
    <source>
        <dbReference type="PROSITE-ProRule" id="PRU00175"/>
    </source>
</evidence>
<feature type="region of interest" description="Disordered" evidence="5">
    <location>
        <begin position="142"/>
        <end position="165"/>
    </location>
</feature>
<keyword evidence="2 4" id="KW-0863">Zinc-finger</keyword>
<gene>
    <name evidence="7" type="ORF">CYMTET_51023</name>
</gene>
<proteinExistence type="predicted"/>
<feature type="compositionally biased region" description="Basic and acidic residues" evidence="5">
    <location>
        <begin position="142"/>
        <end position="163"/>
    </location>
</feature>
<evidence type="ECO:0000256" key="5">
    <source>
        <dbReference type="SAM" id="MobiDB-lite"/>
    </source>
</evidence>
<feature type="domain" description="RING-type" evidence="6">
    <location>
        <begin position="177"/>
        <end position="222"/>
    </location>
</feature>
<evidence type="ECO:0000259" key="6">
    <source>
        <dbReference type="PROSITE" id="PS50089"/>
    </source>
</evidence>
<organism evidence="7 8">
    <name type="scientific">Cymbomonas tetramitiformis</name>
    <dbReference type="NCBI Taxonomy" id="36881"/>
    <lineage>
        <taxon>Eukaryota</taxon>
        <taxon>Viridiplantae</taxon>
        <taxon>Chlorophyta</taxon>
        <taxon>Pyramimonadophyceae</taxon>
        <taxon>Pyramimonadales</taxon>
        <taxon>Pyramimonadaceae</taxon>
        <taxon>Cymbomonas</taxon>
    </lineage>
</organism>
<dbReference type="PROSITE" id="PS50089">
    <property type="entry name" value="ZF_RING_2"/>
    <property type="match status" value="1"/>
</dbReference>
<reference evidence="7 8" key="1">
    <citation type="journal article" date="2015" name="Genome Biol. Evol.">
        <title>Comparative Genomics of a Bacterivorous Green Alga Reveals Evolutionary Causalities and Consequences of Phago-Mixotrophic Mode of Nutrition.</title>
        <authorList>
            <person name="Burns J.A."/>
            <person name="Paasch A."/>
            <person name="Narechania A."/>
            <person name="Kim E."/>
        </authorList>
    </citation>
    <scope>NUCLEOTIDE SEQUENCE [LARGE SCALE GENOMIC DNA]</scope>
    <source>
        <strain evidence="7 8">PLY_AMNH</strain>
    </source>
</reference>
<dbReference type="InterPro" id="IPR001841">
    <property type="entry name" value="Znf_RING"/>
</dbReference>
<dbReference type="GO" id="GO:0061630">
    <property type="term" value="F:ubiquitin protein ligase activity"/>
    <property type="evidence" value="ECO:0007669"/>
    <property type="project" value="TreeGrafter"/>
</dbReference>
<evidence type="ECO:0000256" key="3">
    <source>
        <dbReference type="ARBA" id="ARBA00022833"/>
    </source>
</evidence>
<dbReference type="EMBL" id="LGRX02034047">
    <property type="protein sequence ID" value="KAK3239020.1"/>
    <property type="molecule type" value="Genomic_DNA"/>
</dbReference>
<dbReference type="SUPFAM" id="SSF57850">
    <property type="entry name" value="RING/U-box"/>
    <property type="match status" value="1"/>
</dbReference>